<dbReference type="eggNOG" id="ENOG502QVHA">
    <property type="taxonomic scope" value="Eukaryota"/>
</dbReference>
<dbReference type="Pfam" id="PF12246">
    <property type="entry name" value="MKT1_C"/>
    <property type="match status" value="1"/>
</dbReference>
<proteinExistence type="predicted"/>
<keyword evidence="3" id="KW-1185">Reference proteome</keyword>
<sequence length="261" mass="29576">MAEKTKTPRKEGDELSSLTELLGNAVFRFLRDRDYIKADHNLSKWGQALLAALNRARDSFDQVSAETEEAIYMAFELLRLQVLNNQLNFPVPQFSGQPLRGSESDKANTLLISRVACLGLFHHREIGYTGPLSRHLLAFHQMAAVVRSSLRGLLEMHACAIFTSGDASRQVSPKQITDLAASLPFTREPDLGLSLVVKSYLDELSQEPSKRGDVRKWFNYVEDIDDDLRRAWKLWGKQHEWNPLRASVTQLTLSLIDLQVL</sequence>
<dbReference type="Proteomes" id="UP000011761">
    <property type="component" value="Unassembled WGS sequence"/>
</dbReference>
<gene>
    <name evidence="2" type="ORF">BAUCODRAFT_404806</name>
</gene>
<evidence type="ECO:0000259" key="1">
    <source>
        <dbReference type="Pfam" id="PF12246"/>
    </source>
</evidence>
<organism evidence="2 3">
    <name type="scientific">Baudoinia panamericana (strain UAMH 10762)</name>
    <name type="common">Angels' share fungus</name>
    <name type="synonym">Baudoinia compniacensis (strain UAMH 10762)</name>
    <dbReference type="NCBI Taxonomy" id="717646"/>
    <lineage>
        <taxon>Eukaryota</taxon>
        <taxon>Fungi</taxon>
        <taxon>Dikarya</taxon>
        <taxon>Ascomycota</taxon>
        <taxon>Pezizomycotina</taxon>
        <taxon>Dothideomycetes</taxon>
        <taxon>Dothideomycetidae</taxon>
        <taxon>Mycosphaerellales</taxon>
        <taxon>Teratosphaeriaceae</taxon>
        <taxon>Baudoinia</taxon>
    </lineage>
</organism>
<dbReference type="OrthoDB" id="17262at2759"/>
<dbReference type="RefSeq" id="XP_007674743.1">
    <property type="nucleotide sequence ID" value="XM_007676553.1"/>
</dbReference>
<accession>M2N1K0</accession>
<dbReference type="STRING" id="717646.M2N1K0"/>
<dbReference type="KEGG" id="bcom:BAUCODRAFT_404806"/>
<evidence type="ECO:0000313" key="3">
    <source>
        <dbReference type="Proteomes" id="UP000011761"/>
    </source>
</evidence>
<name>M2N1K0_BAUPA</name>
<dbReference type="OMA" id="KIWANAN"/>
<evidence type="ECO:0000313" key="2">
    <source>
        <dbReference type="EMBL" id="EMC97808.1"/>
    </source>
</evidence>
<dbReference type="InterPro" id="IPR022039">
    <property type="entry name" value="MKT1_C"/>
</dbReference>
<dbReference type="GeneID" id="19113990"/>
<reference evidence="2 3" key="1">
    <citation type="journal article" date="2012" name="PLoS Pathog.">
        <title>Diverse lifestyles and strategies of plant pathogenesis encoded in the genomes of eighteen Dothideomycetes fungi.</title>
        <authorList>
            <person name="Ohm R.A."/>
            <person name="Feau N."/>
            <person name="Henrissat B."/>
            <person name="Schoch C.L."/>
            <person name="Horwitz B.A."/>
            <person name="Barry K.W."/>
            <person name="Condon B.J."/>
            <person name="Copeland A.C."/>
            <person name="Dhillon B."/>
            <person name="Glaser F."/>
            <person name="Hesse C.N."/>
            <person name="Kosti I."/>
            <person name="LaButti K."/>
            <person name="Lindquist E.A."/>
            <person name="Lucas S."/>
            <person name="Salamov A.A."/>
            <person name="Bradshaw R.E."/>
            <person name="Ciuffetti L."/>
            <person name="Hamelin R.C."/>
            <person name="Kema G.H.J."/>
            <person name="Lawrence C."/>
            <person name="Scott J.A."/>
            <person name="Spatafora J.W."/>
            <person name="Turgeon B.G."/>
            <person name="de Wit P.J.G.M."/>
            <person name="Zhong S."/>
            <person name="Goodwin S.B."/>
            <person name="Grigoriev I.V."/>
        </authorList>
    </citation>
    <scope>NUCLEOTIDE SEQUENCE [LARGE SCALE GENOMIC DNA]</scope>
    <source>
        <strain evidence="2 3">UAMH 10762</strain>
    </source>
</reference>
<feature type="domain" description="Post-transcriptional regulator MKT1 C-terminal" evidence="1">
    <location>
        <begin position="28"/>
        <end position="237"/>
    </location>
</feature>
<dbReference type="HOGENOM" id="CLU_1065535_0_0_1"/>
<dbReference type="AlphaFoldDB" id="M2N1K0"/>
<protein>
    <recommendedName>
        <fullName evidence="1">Post-transcriptional regulator MKT1 C-terminal domain-containing protein</fullName>
    </recommendedName>
</protein>
<dbReference type="EMBL" id="KB445553">
    <property type="protein sequence ID" value="EMC97808.1"/>
    <property type="molecule type" value="Genomic_DNA"/>
</dbReference>